<dbReference type="Proteomes" id="UP001239213">
    <property type="component" value="Unassembled WGS sequence"/>
</dbReference>
<protein>
    <submittedName>
        <fullName evidence="2">Uncharacterized protein</fullName>
    </submittedName>
</protein>
<evidence type="ECO:0000313" key="3">
    <source>
        <dbReference type="Proteomes" id="UP001239213"/>
    </source>
</evidence>
<reference evidence="2" key="1">
    <citation type="submission" date="2016-11" db="EMBL/GenBank/DDBJ databases">
        <title>The genome sequence of Colletotrichum cuscutae.</title>
        <authorList>
            <person name="Baroncelli R."/>
        </authorList>
    </citation>
    <scope>NUCLEOTIDE SEQUENCE</scope>
    <source>
        <strain evidence="2">IMI 304802</strain>
    </source>
</reference>
<dbReference type="AlphaFoldDB" id="A0AAI9U8E6"/>
<proteinExistence type="predicted"/>
<sequence length="35" mass="3456">MTHLKETGPDHGPSQKAGGGQAGPPPPARLAPALL</sequence>
<evidence type="ECO:0000313" key="2">
    <source>
        <dbReference type="EMBL" id="KAK1452515.1"/>
    </source>
</evidence>
<dbReference type="EMBL" id="MPDP01000297">
    <property type="protein sequence ID" value="KAK1452515.1"/>
    <property type="molecule type" value="Genomic_DNA"/>
</dbReference>
<name>A0AAI9U8E6_9PEZI</name>
<feature type="region of interest" description="Disordered" evidence="1">
    <location>
        <begin position="1"/>
        <end position="35"/>
    </location>
</feature>
<evidence type="ECO:0000256" key="1">
    <source>
        <dbReference type="SAM" id="MobiDB-lite"/>
    </source>
</evidence>
<organism evidence="2 3">
    <name type="scientific">Colletotrichum cuscutae</name>
    <dbReference type="NCBI Taxonomy" id="1209917"/>
    <lineage>
        <taxon>Eukaryota</taxon>
        <taxon>Fungi</taxon>
        <taxon>Dikarya</taxon>
        <taxon>Ascomycota</taxon>
        <taxon>Pezizomycotina</taxon>
        <taxon>Sordariomycetes</taxon>
        <taxon>Hypocreomycetidae</taxon>
        <taxon>Glomerellales</taxon>
        <taxon>Glomerellaceae</taxon>
        <taxon>Colletotrichum</taxon>
        <taxon>Colletotrichum acutatum species complex</taxon>
    </lineage>
</organism>
<gene>
    <name evidence="2" type="ORF">CCUS01_10994</name>
</gene>
<comment type="caution">
    <text evidence="2">The sequence shown here is derived from an EMBL/GenBank/DDBJ whole genome shotgun (WGS) entry which is preliminary data.</text>
</comment>
<keyword evidence="3" id="KW-1185">Reference proteome</keyword>
<accession>A0AAI9U8E6</accession>